<evidence type="ECO:0000256" key="2">
    <source>
        <dbReference type="ARBA" id="ARBA00022552"/>
    </source>
</evidence>
<keyword evidence="1 6" id="KW-0963">Cytoplasm</keyword>
<dbReference type="PANTHER" id="PTHR47816:SF4">
    <property type="entry name" value="RIBOSOMAL RNA SMALL SUBUNIT METHYLTRANSFERASE C"/>
    <property type="match status" value="1"/>
</dbReference>
<comment type="subunit">
    <text evidence="6">Monomer.</text>
</comment>
<comment type="function">
    <text evidence="6">Specifically methylates the guanine in position 1207 of 16S rRNA in the 30S particle.</text>
</comment>
<dbReference type="PANTHER" id="PTHR47816">
    <property type="entry name" value="RIBOSOMAL RNA SMALL SUBUNIT METHYLTRANSFERASE C"/>
    <property type="match status" value="1"/>
</dbReference>
<dbReference type="InterPro" id="IPR046977">
    <property type="entry name" value="RsmC/RlmG"/>
</dbReference>
<dbReference type="GO" id="GO:0003676">
    <property type="term" value="F:nucleic acid binding"/>
    <property type="evidence" value="ECO:0007669"/>
    <property type="project" value="InterPro"/>
</dbReference>
<evidence type="ECO:0000256" key="1">
    <source>
        <dbReference type="ARBA" id="ARBA00022490"/>
    </source>
</evidence>
<dbReference type="InterPro" id="IPR002052">
    <property type="entry name" value="DNA_methylase_N6_adenine_CS"/>
</dbReference>
<reference evidence="9" key="1">
    <citation type="submission" date="2022-01" db="EMBL/GenBank/DDBJ databases">
        <title>Whole genome-based taxonomy of the Shewanellaceae.</title>
        <authorList>
            <person name="Martin-Rodriguez A.J."/>
        </authorList>
    </citation>
    <scope>NUCLEOTIDE SEQUENCE</scope>
    <source>
        <strain evidence="9">DSM 16422</strain>
    </source>
</reference>
<evidence type="ECO:0000313" key="10">
    <source>
        <dbReference type="Proteomes" id="UP001139333"/>
    </source>
</evidence>
<evidence type="ECO:0000259" key="7">
    <source>
        <dbReference type="Pfam" id="PF05175"/>
    </source>
</evidence>
<sequence length="344" mass="37936">MLTNPSQIIIRNSDEFAGKNVLIINYESDDLANQCLEVAKQVTALALDFNHHLTLSPHQKSHLRCYFGHQLPDEAANDKFDCVIVYFPKAKPLAEYLFTLAANHLVDEGEILIVGENKGGIKSVAKLLPQFFTPAIKIDNARHCLLYRAFLTQTPPILDINNWVSQYPLSTPQGDIVICNLVGVFSEKKLDQGTELLLSNLAGLSGRTLDFGCGAGVITVALLKQYPQLDIECVDINAMALASCQLTLAANNMQAKVYPSDGFNQVEGAFDSIISNPPFHDGLDSTFAIANDFVKQSAQRLHKNGVWQIVANRHLPYADNIANTFGNVNISAENNKYKVYLQTN</sequence>
<dbReference type="SUPFAM" id="SSF53335">
    <property type="entry name" value="S-adenosyl-L-methionine-dependent methyltransferases"/>
    <property type="match status" value="1"/>
</dbReference>
<dbReference type="GO" id="GO:0052914">
    <property type="term" value="F:16S rRNA (guanine(1207)-N(2))-methyltransferase activity"/>
    <property type="evidence" value="ECO:0007669"/>
    <property type="project" value="UniProtKB-EC"/>
</dbReference>
<evidence type="ECO:0000256" key="3">
    <source>
        <dbReference type="ARBA" id="ARBA00022603"/>
    </source>
</evidence>
<keyword evidence="2 6" id="KW-0698">rRNA processing</keyword>
<evidence type="ECO:0000256" key="5">
    <source>
        <dbReference type="ARBA" id="ARBA00022691"/>
    </source>
</evidence>
<dbReference type="InterPro" id="IPR007848">
    <property type="entry name" value="Small_mtfrase_dom"/>
</dbReference>
<evidence type="ECO:0000256" key="6">
    <source>
        <dbReference type="HAMAP-Rule" id="MF_01862"/>
    </source>
</evidence>
<dbReference type="CDD" id="cd02440">
    <property type="entry name" value="AdoMet_MTases"/>
    <property type="match status" value="1"/>
</dbReference>
<dbReference type="Pfam" id="PF08468">
    <property type="entry name" value="MTS_N"/>
    <property type="match status" value="1"/>
</dbReference>
<comment type="catalytic activity">
    <reaction evidence="6">
        <text>guanosine(1207) in 16S rRNA + S-adenosyl-L-methionine = N(2)-methylguanosine(1207) in 16S rRNA + S-adenosyl-L-homocysteine + H(+)</text>
        <dbReference type="Rhea" id="RHEA:42736"/>
        <dbReference type="Rhea" id="RHEA-COMP:10213"/>
        <dbReference type="Rhea" id="RHEA-COMP:10214"/>
        <dbReference type="ChEBI" id="CHEBI:15378"/>
        <dbReference type="ChEBI" id="CHEBI:57856"/>
        <dbReference type="ChEBI" id="CHEBI:59789"/>
        <dbReference type="ChEBI" id="CHEBI:74269"/>
        <dbReference type="ChEBI" id="CHEBI:74481"/>
        <dbReference type="EC" id="2.1.1.172"/>
    </reaction>
</comment>
<dbReference type="GO" id="GO:0005737">
    <property type="term" value="C:cytoplasm"/>
    <property type="evidence" value="ECO:0007669"/>
    <property type="project" value="UniProtKB-SubCell"/>
</dbReference>
<dbReference type="AlphaFoldDB" id="A0A9X2CL22"/>
<comment type="subcellular location">
    <subcellularLocation>
        <location evidence="6">Cytoplasm</location>
    </subcellularLocation>
</comment>
<comment type="similarity">
    <text evidence="6">Belongs to the methyltransferase superfamily. RsmC family.</text>
</comment>
<keyword evidence="10" id="KW-1185">Reference proteome</keyword>
<dbReference type="RefSeq" id="WP_248994901.1">
    <property type="nucleotide sequence ID" value="NZ_JAKIKP010000003.1"/>
</dbReference>
<name>A0A9X2CL22_9GAMM</name>
<protein>
    <recommendedName>
        <fullName evidence="6">Ribosomal RNA small subunit methyltransferase C</fullName>
        <ecNumber evidence="6">2.1.1.172</ecNumber>
    </recommendedName>
    <alternativeName>
        <fullName evidence="6">16S rRNA m2G1207 methyltransferase</fullName>
    </alternativeName>
    <alternativeName>
        <fullName evidence="6">rRNA (guanine-N(2)-)-methyltransferase RsmC</fullName>
    </alternativeName>
</protein>
<accession>A0A9X2CL22</accession>
<organism evidence="9 10">
    <name type="scientific">Shewanella gaetbuli</name>
    <dbReference type="NCBI Taxonomy" id="220752"/>
    <lineage>
        <taxon>Bacteria</taxon>
        <taxon>Pseudomonadati</taxon>
        <taxon>Pseudomonadota</taxon>
        <taxon>Gammaproteobacteria</taxon>
        <taxon>Alteromonadales</taxon>
        <taxon>Shewanellaceae</taxon>
        <taxon>Shewanella</taxon>
    </lineage>
</organism>
<dbReference type="PROSITE" id="PS00092">
    <property type="entry name" value="N6_MTASE"/>
    <property type="match status" value="1"/>
</dbReference>
<dbReference type="Pfam" id="PF05175">
    <property type="entry name" value="MTS"/>
    <property type="match status" value="1"/>
</dbReference>
<dbReference type="InterPro" id="IPR023543">
    <property type="entry name" value="rRNA_ssu_MeTfrase_C"/>
</dbReference>
<evidence type="ECO:0000259" key="8">
    <source>
        <dbReference type="Pfam" id="PF08468"/>
    </source>
</evidence>
<dbReference type="Gene3D" id="3.40.50.150">
    <property type="entry name" value="Vaccinia Virus protein VP39"/>
    <property type="match status" value="2"/>
</dbReference>
<comment type="caution">
    <text evidence="9">The sequence shown here is derived from an EMBL/GenBank/DDBJ whole genome shotgun (WGS) entry which is preliminary data.</text>
</comment>
<evidence type="ECO:0000256" key="4">
    <source>
        <dbReference type="ARBA" id="ARBA00022679"/>
    </source>
</evidence>
<dbReference type="EMBL" id="JAKIKP010000003">
    <property type="protein sequence ID" value="MCL1142219.1"/>
    <property type="molecule type" value="Genomic_DNA"/>
</dbReference>
<feature type="domain" description="Methyltransferase small N-terminal" evidence="8">
    <location>
        <begin position="6"/>
        <end position="167"/>
    </location>
</feature>
<gene>
    <name evidence="6" type="primary">rsmC</name>
    <name evidence="9" type="ORF">L2672_05860</name>
</gene>
<proteinExistence type="inferred from homology"/>
<keyword evidence="3 6" id="KW-0489">Methyltransferase</keyword>
<dbReference type="InterPro" id="IPR029063">
    <property type="entry name" value="SAM-dependent_MTases_sf"/>
</dbReference>
<keyword evidence="4 6" id="KW-0808">Transferase</keyword>
<evidence type="ECO:0000313" key="9">
    <source>
        <dbReference type="EMBL" id="MCL1142219.1"/>
    </source>
</evidence>
<feature type="domain" description="Methyltransferase small" evidence="7">
    <location>
        <begin position="176"/>
        <end position="340"/>
    </location>
</feature>
<dbReference type="Proteomes" id="UP001139333">
    <property type="component" value="Unassembled WGS sequence"/>
</dbReference>
<dbReference type="EC" id="2.1.1.172" evidence="6"/>
<dbReference type="InterPro" id="IPR013675">
    <property type="entry name" value="Mtase_sm_N"/>
</dbReference>
<dbReference type="HAMAP" id="MF_01862">
    <property type="entry name" value="16SrRNA_methyltr_C"/>
    <property type="match status" value="1"/>
</dbReference>
<keyword evidence="5 6" id="KW-0949">S-adenosyl-L-methionine</keyword>